<evidence type="ECO:0000313" key="2">
    <source>
        <dbReference type="EMBL" id="ACR78773.1"/>
    </source>
</evidence>
<gene>
    <name evidence="2" type="ordered locus">Kole_0044</name>
</gene>
<dbReference type="SUPFAM" id="SSF52935">
    <property type="entry name" value="PK C-terminal domain-like"/>
    <property type="match status" value="1"/>
</dbReference>
<protein>
    <submittedName>
        <fullName evidence="2">Cytoplasmic protein</fullName>
    </submittedName>
</protein>
<dbReference type="EMBL" id="CP001634">
    <property type="protein sequence ID" value="ACR78773.1"/>
    <property type="molecule type" value="Genomic_DNA"/>
</dbReference>
<dbReference type="AlphaFoldDB" id="C5CHD4"/>
<evidence type="ECO:0000259" key="1">
    <source>
        <dbReference type="Pfam" id="PF02887"/>
    </source>
</evidence>
<organism evidence="2 3">
    <name type="scientific">Kosmotoga olearia (strain ATCC BAA-1733 / DSM 21960 / TBF 19.5.1)</name>
    <dbReference type="NCBI Taxonomy" id="521045"/>
    <lineage>
        <taxon>Bacteria</taxon>
        <taxon>Thermotogati</taxon>
        <taxon>Thermotogota</taxon>
        <taxon>Thermotogae</taxon>
        <taxon>Kosmotogales</taxon>
        <taxon>Kosmotogaceae</taxon>
        <taxon>Kosmotoga</taxon>
    </lineage>
</organism>
<keyword evidence="3" id="KW-1185">Reference proteome</keyword>
<dbReference type="HOGENOM" id="CLU_095207_1_0_0"/>
<dbReference type="STRING" id="521045.Kole_0044"/>
<dbReference type="InterPro" id="IPR015795">
    <property type="entry name" value="Pyrv_Knase_C"/>
</dbReference>
<feature type="domain" description="Pyruvate kinase C-terminal" evidence="1">
    <location>
        <begin position="13"/>
        <end position="159"/>
    </location>
</feature>
<proteinExistence type="predicted"/>
<dbReference type="InterPro" id="IPR036918">
    <property type="entry name" value="Pyrv_Knase_C_sf"/>
</dbReference>
<dbReference type="eggNOG" id="COG1751">
    <property type="taxonomic scope" value="Bacteria"/>
</dbReference>
<sequence>MLYFSEPGEHNTDAVLDLVFETAVKEGIRHVVLPSTRGKVATKALEMVPEDIDLVIVTHSVGFRKSGVDEFDPEVRKLYENTRHKILTTTHLFRGLEGYFYKKFGGVYPPQFFAAALRLFGEGTKVAVEIALMAADAGLIPIDQWVISAGGTGKGLDTAYILKACNTRDLSEFRFGRLLAIPSEFYSRRS</sequence>
<name>C5CHD4_KOSOT</name>
<reference evidence="2 3" key="2">
    <citation type="journal article" date="2011" name="J. Bacteriol.">
        <title>Genome Sequence of Kosmotoga olearia Strain TBF 19.5.1, a Thermophilic Bacterium with a Wide Growth Temperature Range, Isolated from the Troll B Oil Platform in the North Sea.</title>
        <authorList>
            <person name="Swithers K.S."/>
            <person name="Dipippo J.L."/>
            <person name="Bruce D.C."/>
            <person name="Detter C."/>
            <person name="Tapia R."/>
            <person name="Han S."/>
            <person name="Goodwin L.A."/>
            <person name="Han J."/>
            <person name="Woyke T."/>
            <person name="Pitluck S."/>
            <person name="Pennacchio L."/>
            <person name="Nolan M."/>
            <person name="Mikhailova N."/>
            <person name="Land M.L."/>
            <person name="Nesbo C.L."/>
            <person name="Gogarten J.P."/>
            <person name="Noll K.M."/>
        </authorList>
    </citation>
    <scope>NUCLEOTIDE SEQUENCE [LARGE SCALE GENOMIC DNA]</scope>
    <source>
        <strain evidence="3">ATCC BAA-1733 / DSM 21960 / TBF 19.5.1</strain>
    </source>
</reference>
<dbReference type="KEGG" id="kol:Kole_0044"/>
<dbReference type="Proteomes" id="UP000002382">
    <property type="component" value="Chromosome"/>
</dbReference>
<dbReference type="Pfam" id="PF02887">
    <property type="entry name" value="PK_C"/>
    <property type="match status" value="1"/>
</dbReference>
<dbReference type="RefSeq" id="WP_012744561.1">
    <property type="nucleotide sequence ID" value="NC_012785.1"/>
</dbReference>
<dbReference type="Gene3D" id="3.40.1380.20">
    <property type="entry name" value="Pyruvate kinase, C-terminal domain"/>
    <property type="match status" value="1"/>
</dbReference>
<evidence type="ECO:0000313" key="3">
    <source>
        <dbReference type="Proteomes" id="UP000002382"/>
    </source>
</evidence>
<accession>C5CHD4</accession>
<dbReference type="OrthoDB" id="9782984at2"/>
<reference evidence="2 3" key="1">
    <citation type="submission" date="2009-06" db="EMBL/GenBank/DDBJ databases">
        <title>Complete sequence of Thermotogales bacterium TBF 19.5.1.</title>
        <authorList>
            <consortium name="US DOE Joint Genome Institute"/>
            <person name="Lucas S."/>
            <person name="Copeland A."/>
            <person name="Lapidus A."/>
            <person name="Glavina del Rio T."/>
            <person name="Tice H."/>
            <person name="Bruce D."/>
            <person name="Goodwin L."/>
            <person name="Pitluck S."/>
            <person name="Chertkov O."/>
            <person name="Brettin T."/>
            <person name="Detter J.C."/>
            <person name="Han C."/>
            <person name="Schmutz J."/>
            <person name="Larimer F."/>
            <person name="Land M."/>
            <person name="Hauser L."/>
            <person name="Kyrpides N."/>
            <person name="Ovchinnikova G."/>
            <person name="Noll K."/>
        </authorList>
    </citation>
    <scope>NUCLEOTIDE SEQUENCE [LARGE SCALE GENOMIC DNA]</scope>
    <source>
        <strain evidence="3">ATCC BAA-1733 / DSM 21960 / TBF 19.5.1</strain>
    </source>
</reference>